<dbReference type="SUPFAM" id="SSF52058">
    <property type="entry name" value="L domain-like"/>
    <property type="match status" value="1"/>
</dbReference>
<dbReference type="Pfam" id="PF13855">
    <property type="entry name" value="LRR_8"/>
    <property type="match status" value="1"/>
</dbReference>
<keyword evidence="5" id="KW-1185">Reference proteome</keyword>
<feature type="chain" id="PRO_5043878493" description="Leucine-rich repeat domain-containing protein" evidence="3">
    <location>
        <begin position="20"/>
        <end position="269"/>
    </location>
</feature>
<evidence type="ECO:0000256" key="2">
    <source>
        <dbReference type="ARBA" id="ARBA00022737"/>
    </source>
</evidence>
<accession>A0AAW1U2W6</accession>
<evidence type="ECO:0000256" key="3">
    <source>
        <dbReference type="SAM" id="SignalP"/>
    </source>
</evidence>
<evidence type="ECO:0000256" key="1">
    <source>
        <dbReference type="ARBA" id="ARBA00022614"/>
    </source>
</evidence>
<comment type="caution">
    <text evidence="4">The sequence shown here is derived from an EMBL/GenBank/DDBJ whole genome shotgun (WGS) entry which is preliminary data.</text>
</comment>
<evidence type="ECO:0008006" key="6">
    <source>
        <dbReference type="Google" id="ProtNLM"/>
    </source>
</evidence>
<dbReference type="EMBL" id="JARQZJ010000033">
    <property type="protein sequence ID" value="KAK9875308.1"/>
    <property type="molecule type" value="Genomic_DNA"/>
</dbReference>
<dbReference type="PANTHER" id="PTHR45712">
    <property type="entry name" value="AGAP008170-PA"/>
    <property type="match status" value="1"/>
</dbReference>
<dbReference type="InterPro" id="IPR026906">
    <property type="entry name" value="LRR_5"/>
</dbReference>
<dbReference type="Proteomes" id="UP001431783">
    <property type="component" value="Unassembled WGS sequence"/>
</dbReference>
<keyword evidence="2" id="KW-0677">Repeat</keyword>
<sequence>MFFPSVLMIIILTVAHIISREVPKDLEHIKVLRENGPLTEESLGIPFDTIGTLEIRLSKIEKLSRETLGQFKNLENLTISFSKIEKVDKDVFSNCCPKLKHLEINHWPDFNYEDLKGIATLPLESLEIIDSDIPKLKSGVFEGAKLKSLVLTKNKLNEIEPDAFKGLGELEYLLISNNKIKEIPKQSLAPLRSLETLELVSNGIEKFSTDSLPELPNLTDIVFIRENLKEINFEGVHKVAPKLNDVFVIGKNMVHIPKVSGPLRIHKWL</sequence>
<proteinExistence type="predicted"/>
<dbReference type="InterPro" id="IPR032675">
    <property type="entry name" value="LRR_dom_sf"/>
</dbReference>
<dbReference type="PROSITE" id="PS51450">
    <property type="entry name" value="LRR"/>
    <property type="match status" value="1"/>
</dbReference>
<dbReference type="SMART" id="SM00369">
    <property type="entry name" value="LRR_TYP"/>
    <property type="match status" value="4"/>
</dbReference>
<name>A0AAW1U2W6_9CUCU</name>
<dbReference type="Pfam" id="PF13306">
    <property type="entry name" value="LRR_5"/>
    <property type="match status" value="1"/>
</dbReference>
<feature type="signal peptide" evidence="3">
    <location>
        <begin position="1"/>
        <end position="19"/>
    </location>
</feature>
<reference evidence="4 5" key="1">
    <citation type="submission" date="2023-03" db="EMBL/GenBank/DDBJ databases">
        <title>Genome insight into feeding habits of ladybird beetles.</title>
        <authorList>
            <person name="Li H.-S."/>
            <person name="Huang Y.-H."/>
            <person name="Pang H."/>
        </authorList>
    </citation>
    <scope>NUCLEOTIDE SEQUENCE [LARGE SCALE GENOMIC DNA]</scope>
    <source>
        <strain evidence="4">SYSU_2023b</strain>
        <tissue evidence="4">Whole body</tissue>
    </source>
</reference>
<dbReference type="Gene3D" id="3.80.10.10">
    <property type="entry name" value="Ribonuclease Inhibitor"/>
    <property type="match status" value="1"/>
</dbReference>
<gene>
    <name evidence="4" type="ORF">WA026_007704</name>
</gene>
<dbReference type="InterPro" id="IPR003591">
    <property type="entry name" value="Leu-rich_rpt_typical-subtyp"/>
</dbReference>
<keyword evidence="3" id="KW-0732">Signal</keyword>
<dbReference type="InterPro" id="IPR050333">
    <property type="entry name" value="SLRP"/>
</dbReference>
<protein>
    <recommendedName>
        <fullName evidence="6">Leucine-rich repeat domain-containing protein</fullName>
    </recommendedName>
</protein>
<organism evidence="4 5">
    <name type="scientific">Henosepilachna vigintioctopunctata</name>
    <dbReference type="NCBI Taxonomy" id="420089"/>
    <lineage>
        <taxon>Eukaryota</taxon>
        <taxon>Metazoa</taxon>
        <taxon>Ecdysozoa</taxon>
        <taxon>Arthropoda</taxon>
        <taxon>Hexapoda</taxon>
        <taxon>Insecta</taxon>
        <taxon>Pterygota</taxon>
        <taxon>Neoptera</taxon>
        <taxon>Endopterygota</taxon>
        <taxon>Coleoptera</taxon>
        <taxon>Polyphaga</taxon>
        <taxon>Cucujiformia</taxon>
        <taxon>Coccinelloidea</taxon>
        <taxon>Coccinellidae</taxon>
        <taxon>Epilachninae</taxon>
        <taxon>Epilachnini</taxon>
        <taxon>Henosepilachna</taxon>
    </lineage>
</organism>
<dbReference type="PANTHER" id="PTHR45712:SF22">
    <property type="entry name" value="INSULIN-LIKE GROWTH FACTOR-BINDING PROTEIN COMPLEX ACID LABILE SUBUNIT"/>
    <property type="match status" value="1"/>
</dbReference>
<dbReference type="InterPro" id="IPR001611">
    <property type="entry name" value="Leu-rich_rpt"/>
</dbReference>
<evidence type="ECO:0000313" key="5">
    <source>
        <dbReference type="Proteomes" id="UP001431783"/>
    </source>
</evidence>
<dbReference type="AlphaFoldDB" id="A0AAW1U2W6"/>
<keyword evidence="1" id="KW-0433">Leucine-rich repeat</keyword>
<evidence type="ECO:0000313" key="4">
    <source>
        <dbReference type="EMBL" id="KAK9875308.1"/>
    </source>
</evidence>